<feature type="transmembrane region" description="Helical" evidence="10">
    <location>
        <begin position="362"/>
        <end position="385"/>
    </location>
</feature>
<dbReference type="PANTHER" id="PTHR30330">
    <property type="entry name" value="AGSS FAMILY TRANSPORTER, SODIUM-ALANINE"/>
    <property type="match status" value="1"/>
</dbReference>
<comment type="caution">
    <text evidence="10">Lacks conserved residue(s) required for the propagation of feature annotation.</text>
</comment>
<sequence length="753" mass="82172">MESIMQINGVVNNFVWGPFGLALLVGTGIYLTILLGLPQIRYFFRAMAEVFSFREPSAEEHAISPFTAMITAMAATVGTGNVAGVATALHLGGPGALVWMLISAFFGMCTKFAEVTLAVHYRKKDAHGDWRGGPMYVLEYGLGEWGGIWKHIGKLLAVLFSLFAFLASFGIGAAVQANSAAEALFMGWELDHLYSGVIMSVCVGLIIIGGLASLSRVTMIVVPFMIVFYLASVGLIFLSYSAQIPAAIAEAFRMAFCSPDTSVVAGGVAGWAVMEAVQRGIARGVFSNEAGMGSAPMAHVTADNPHPVRQGFYGLFEVFLDTFVICTMTGIVILVTGTMGYAPELTGAQLALRTFEIALGAAGKYILAIVMLLFAFTTILGWYWYAETAMTYLFGVRFKTVLKLILIVTILIGASGAQLFDASGNEFMNNLWSISDTLNGLIALPNLIGLLLLSFTLRRMVKDYDTQPAEVAEIPAGKKPRSKEPRQLLVVSALAVLLSMGLFFTMGGQRDMAYEKDESLQRVLSNGQLVFGVDAEFPPMSFMDDDKRLVGFDIDLGREICSRLGVEFVVRPIIWENKADDLNDKRIDCIACASVNRKDSGDMCLTEAYVNENLVFVIREDSKAKWLRDLKGKVIGVQSGSTTQDSLYATDVCKDITVMSFDENMTILQQVKAGNLDAGLVDSLVACYFIDSSNERFFILPESIGRKEFGLGFRKNEHKLRDRVQEILGEMNADGTLGRISQKWFGSDITVVR</sequence>
<feature type="transmembrane region" description="Helical" evidence="10">
    <location>
        <begin position="221"/>
        <end position="240"/>
    </location>
</feature>
<feature type="transmembrane region" description="Helical" evidence="10">
    <location>
        <begin position="488"/>
        <end position="506"/>
    </location>
</feature>
<dbReference type="InterPro" id="IPR001638">
    <property type="entry name" value="Solute-binding_3/MltF_N"/>
</dbReference>
<name>I0GUK9_SELRL</name>
<dbReference type="GO" id="GO:0005886">
    <property type="term" value="C:plasma membrane"/>
    <property type="evidence" value="ECO:0007669"/>
    <property type="project" value="UniProtKB-SubCell"/>
</dbReference>
<keyword evidence="6 10" id="KW-0812">Transmembrane</keyword>
<dbReference type="PROSITE" id="PS01039">
    <property type="entry name" value="SBP_BACTERIAL_3"/>
    <property type="match status" value="1"/>
</dbReference>
<dbReference type="InterPro" id="IPR001463">
    <property type="entry name" value="Na/Ala_symport"/>
</dbReference>
<feature type="transmembrane region" description="Helical" evidence="10">
    <location>
        <begin position="401"/>
        <end position="420"/>
    </location>
</feature>
<dbReference type="PANTHER" id="PTHR30330:SF3">
    <property type="entry name" value="TRANSCRIPTIONAL REGULATOR, LRP FAMILY"/>
    <property type="match status" value="1"/>
</dbReference>
<dbReference type="PRINTS" id="PR00175">
    <property type="entry name" value="NAALASMPORT"/>
</dbReference>
<proteinExistence type="inferred from homology"/>
<dbReference type="SUPFAM" id="SSF53850">
    <property type="entry name" value="Periplasmic binding protein-like II"/>
    <property type="match status" value="1"/>
</dbReference>
<organism evidence="12 13">
    <name type="scientific">Selenomonas ruminantium subsp. lactilytica (strain NBRC 103574 / TAM6421)</name>
    <dbReference type="NCBI Taxonomy" id="927704"/>
    <lineage>
        <taxon>Bacteria</taxon>
        <taxon>Bacillati</taxon>
        <taxon>Bacillota</taxon>
        <taxon>Negativicutes</taxon>
        <taxon>Selenomonadales</taxon>
        <taxon>Selenomonadaceae</taxon>
        <taxon>Selenomonas</taxon>
    </lineage>
</organism>
<dbReference type="Gene3D" id="3.40.190.10">
    <property type="entry name" value="Periplasmic binding protein-like II"/>
    <property type="match status" value="2"/>
</dbReference>
<evidence type="ECO:0000256" key="1">
    <source>
        <dbReference type="ARBA" id="ARBA00004651"/>
    </source>
</evidence>
<dbReference type="InterPro" id="IPR018313">
    <property type="entry name" value="SBP_3_CS"/>
</dbReference>
<keyword evidence="5 10" id="KW-1003">Cell membrane</keyword>
<evidence type="ECO:0000256" key="2">
    <source>
        <dbReference type="ARBA" id="ARBA00009261"/>
    </source>
</evidence>
<dbReference type="HOGENOM" id="CLU_369554_0_0_9"/>
<feature type="transmembrane region" description="Helical" evidence="10">
    <location>
        <begin position="440"/>
        <end position="457"/>
    </location>
</feature>
<dbReference type="OrthoDB" id="9804874at2"/>
<gene>
    <name evidence="12" type="ordered locus">SELR_27380</name>
</gene>
<evidence type="ECO:0000256" key="6">
    <source>
        <dbReference type="ARBA" id="ARBA00022692"/>
    </source>
</evidence>
<dbReference type="PATRIC" id="fig|927704.6.peg.2826"/>
<reference evidence="12 13" key="1">
    <citation type="submission" date="2011-10" db="EMBL/GenBank/DDBJ databases">
        <title>Whole genome sequence of Selenomonas ruminantium subsp. lactilytica TAM6421.</title>
        <authorList>
            <person name="Oguchi A."/>
            <person name="Ankai A."/>
            <person name="Kaneko J."/>
            <person name="Yamada-Narita S."/>
            <person name="Fukui S."/>
            <person name="Takahashi M."/>
            <person name="Onodera T."/>
            <person name="Kojima S."/>
            <person name="Fushimi T."/>
            <person name="Abe N."/>
            <person name="Kamio Y."/>
            <person name="Yamazaki S."/>
            <person name="Fujita N."/>
        </authorList>
    </citation>
    <scope>NUCLEOTIDE SEQUENCE [LARGE SCALE GENOMIC DNA]</scope>
    <source>
        <strain evidence="13">NBRC 103574 / TAM6421</strain>
    </source>
</reference>
<feature type="transmembrane region" description="Helical" evidence="10">
    <location>
        <begin position="15"/>
        <end position="37"/>
    </location>
</feature>
<dbReference type="KEGG" id="sri:SELR_27380"/>
<keyword evidence="10" id="KW-0769">Symport</keyword>
<dbReference type="Gene3D" id="1.20.1740.10">
    <property type="entry name" value="Amino acid/polyamine transporter I"/>
    <property type="match status" value="1"/>
</dbReference>
<feature type="transmembrane region" description="Helical" evidence="10">
    <location>
        <begin position="66"/>
        <end position="91"/>
    </location>
</feature>
<evidence type="ECO:0000256" key="10">
    <source>
        <dbReference type="RuleBase" id="RU363064"/>
    </source>
</evidence>
<evidence type="ECO:0000256" key="4">
    <source>
        <dbReference type="ARBA" id="ARBA00022448"/>
    </source>
</evidence>
<feature type="transmembrane region" description="Helical" evidence="10">
    <location>
        <begin position="252"/>
        <end position="273"/>
    </location>
</feature>
<dbReference type="AlphaFoldDB" id="I0GUK9"/>
<keyword evidence="4 10" id="KW-0813">Transport</keyword>
<dbReference type="eggNOG" id="COG1115">
    <property type="taxonomic scope" value="Bacteria"/>
</dbReference>
<dbReference type="Pfam" id="PF00497">
    <property type="entry name" value="SBP_bac_3"/>
    <property type="match status" value="1"/>
</dbReference>
<evidence type="ECO:0000256" key="7">
    <source>
        <dbReference type="ARBA" id="ARBA00022729"/>
    </source>
</evidence>
<dbReference type="RefSeq" id="WP_014425863.1">
    <property type="nucleotide sequence ID" value="NC_017068.1"/>
</dbReference>
<keyword evidence="9 10" id="KW-0472">Membrane</keyword>
<feature type="transmembrane region" description="Helical" evidence="10">
    <location>
        <begin position="155"/>
        <end position="173"/>
    </location>
</feature>
<dbReference type="EMBL" id="AP012292">
    <property type="protein sequence ID" value="BAL84446.1"/>
    <property type="molecule type" value="Genomic_DNA"/>
</dbReference>
<evidence type="ECO:0000256" key="9">
    <source>
        <dbReference type="ARBA" id="ARBA00023136"/>
    </source>
</evidence>
<feature type="transmembrane region" description="Helical" evidence="10">
    <location>
        <begin position="318"/>
        <end position="342"/>
    </location>
</feature>
<evidence type="ECO:0000313" key="13">
    <source>
        <dbReference type="Proteomes" id="UP000007887"/>
    </source>
</evidence>
<evidence type="ECO:0000313" key="12">
    <source>
        <dbReference type="EMBL" id="BAL84446.1"/>
    </source>
</evidence>
<dbReference type="Pfam" id="PF01235">
    <property type="entry name" value="Na_Ala_symp"/>
    <property type="match status" value="1"/>
</dbReference>
<evidence type="ECO:0000256" key="3">
    <source>
        <dbReference type="ARBA" id="ARBA00010333"/>
    </source>
</evidence>
<dbReference type="NCBIfam" id="TIGR00835">
    <property type="entry name" value="agcS"/>
    <property type="match status" value="1"/>
</dbReference>
<keyword evidence="8 10" id="KW-1133">Transmembrane helix</keyword>
<comment type="similarity">
    <text evidence="2 10">Belongs to the alanine or glycine:cation symporter (AGCS) (TC 2.A.25) family.</text>
</comment>
<evidence type="ECO:0000256" key="5">
    <source>
        <dbReference type="ARBA" id="ARBA00022475"/>
    </source>
</evidence>
<comment type="subcellular location">
    <subcellularLocation>
        <location evidence="1 10">Cell membrane</location>
        <topology evidence="1 10">Multi-pass membrane protein</topology>
    </subcellularLocation>
</comment>
<evidence type="ECO:0000259" key="11">
    <source>
        <dbReference type="SMART" id="SM00062"/>
    </source>
</evidence>
<evidence type="ECO:0000256" key="8">
    <source>
        <dbReference type="ARBA" id="ARBA00022989"/>
    </source>
</evidence>
<dbReference type="SMART" id="SM00062">
    <property type="entry name" value="PBPb"/>
    <property type="match status" value="1"/>
</dbReference>
<dbReference type="Proteomes" id="UP000007887">
    <property type="component" value="Chromosome"/>
</dbReference>
<keyword evidence="7" id="KW-0732">Signal</keyword>
<feature type="domain" description="Solute-binding protein family 3/N-terminal" evidence="11">
    <location>
        <begin position="528"/>
        <end position="748"/>
    </location>
</feature>
<protein>
    <submittedName>
        <fullName evidence="12">Putative amino acid transporter</fullName>
    </submittedName>
</protein>
<dbReference type="GO" id="GO:0005283">
    <property type="term" value="F:amino acid:sodium symporter activity"/>
    <property type="evidence" value="ECO:0007669"/>
    <property type="project" value="InterPro"/>
</dbReference>
<comment type="similarity">
    <text evidence="3">Belongs to the bacterial solute-binding protein 3 family.</text>
</comment>
<dbReference type="eggNOG" id="COG0834">
    <property type="taxonomic scope" value="Bacteria"/>
</dbReference>
<feature type="transmembrane region" description="Helical" evidence="10">
    <location>
        <begin position="97"/>
        <end position="121"/>
    </location>
</feature>
<accession>I0GUK9</accession>
<feature type="transmembrane region" description="Helical" evidence="10">
    <location>
        <begin position="193"/>
        <end position="214"/>
    </location>
</feature>